<dbReference type="EMBL" id="JAWRVI010000006">
    <property type="protein sequence ID" value="KAK4093079.1"/>
    <property type="molecule type" value="Genomic_DNA"/>
</dbReference>
<gene>
    <name evidence="3" type="ORF">PCL_03812</name>
    <name evidence="2" type="ORF">Purlil1_2236</name>
</gene>
<proteinExistence type="predicted"/>
<accession>A0A2U3EQ44</accession>
<dbReference type="AlphaFoldDB" id="A0A2U3EQ44"/>
<protein>
    <submittedName>
        <fullName evidence="3">Uncharacterized protein</fullName>
    </submittedName>
</protein>
<dbReference type="Proteomes" id="UP000245956">
    <property type="component" value="Unassembled WGS sequence"/>
</dbReference>
<sequence>MGETPNHLSPIFVNNTELFPDSKNIIQIPYSSFSNVTATAINTTSVAGYDWTKPFPGRAIDGHEAHLYVTRDVPLSDDIVQNSTTTLSALTFSIPGSMTNSSTDLPLKMDPSWYICRHIFISTKERARTFAVEGKGCDFLETSCRLDLVNSLTKRWGSKDGTTMCSSLALDPIPSSCSDTFGLSRQDVLAFNSTTLADPNEGPLVSSDRLMEWTWRMGTGYYDPHNPRSYEIAANRTYLIATVWGYSREVDEKDAQTPQVSLSCLSAWSRHDSVLPASPLTSTTAHAAPEPSSTSSSAASRNRAGLAQKLVAAAVAVTAISLLNM</sequence>
<comment type="caution">
    <text evidence="3">The sequence shown here is derived from an EMBL/GenBank/DDBJ whole genome shotgun (WGS) entry which is preliminary data.</text>
</comment>
<feature type="compositionally biased region" description="Low complexity" evidence="1">
    <location>
        <begin position="281"/>
        <end position="300"/>
    </location>
</feature>
<organism evidence="3 4">
    <name type="scientific">Purpureocillium lilacinum</name>
    <name type="common">Paecilomyces lilacinus</name>
    <dbReference type="NCBI Taxonomy" id="33203"/>
    <lineage>
        <taxon>Eukaryota</taxon>
        <taxon>Fungi</taxon>
        <taxon>Dikarya</taxon>
        <taxon>Ascomycota</taxon>
        <taxon>Pezizomycotina</taxon>
        <taxon>Sordariomycetes</taxon>
        <taxon>Hypocreomycetidae</taxon>
        <taxon>Hypocreales</taxon>
        <taxon>Ophiocordycipitaceae</taxon>
        <taxon>Purpureocillium</taxon>
    </lineage>
</organism>
<reference evidence="3" key="1">
    <citation type="submission" date="2015-05" db="EMBL/GenBank/DDBJ databases">
        <authorList>
            <person name="Wang D.B."/>
            <person name="Wang M."/>
        </authorList>
    </citation>
    <scope>NUCLEOTIDE SEQUENCE</scope>
    <source>
        <strain evidence="3">36-1</strain>
    </source>
</reference>
<reference evidence="2" key="3">
    <citation type="submission" date="2023-11" db="EMBL/GenBank/DDBJ databases">
        <authorList>
            <person name="Beijen E."/>
            <person name="Ohm R.A."/>
        </authorList>
    </citation>
    <scope>NUCLEOTIDE SEQUENCE</scope>
    <source>
        <strain evidence="2">CBS 150709</strain>
    </source>
</reference>
<evidence type="ECO:0000313" key="2">
    <source>
        <dbReference type="EMBL" id="KAK4093079.1"/>
    </source>
</evidence>
<evidence type="ECO:0000256" key="1">
    <source>
        <dbReference type="SAM" id="MobiDB-lite"/>
    </source>
</evidence>
<feature type="region of interest" description="Disordered" evidence="1">
    <location>
        <begin position="279"/>
        <end position="300"/>
    </location>
</feature>
<name>A0A2U3EQ44_PURLI</name>
<dbReference type="EMBL" id="LCWV01000001">
    <property type="protein sequence ID" value="PWI76618.1"/>
    <property type="molecule type" value="Genomic_DNA"/>
</dbReference>
<reference evidence="3 4" key="2">
    <citation type="journal article" date="2016" name="Front. Microbiol.">
        <title>Genome and transcriptome sequences reveal the specific parasitism of the nematophagous Purpureocillium lilacinum 36-1.</title>
        <authorList>
            <person name="Xie J."/>
            <person name="Li S."/>
            <person name="Mo C."/>
            <person name="Xiao X."/>
            <person name="Peng D."/>
            <person name="Wang G."/>
            <person name="Xiao Y."/>
        </authorList>
    </citation>
    <scope>NUCLEOTIDE SEQUENCE [LARGE SCALE GENOMIC DNA]</scope>
    <source>
        <strain evidence="3 4">36-1</strain>
    </source>
</reference>
<evidence type="ECO:0000313" key="4">
    <source>
        <dbReference type="Proteomes" id="UP000245956"/>
    </source>
</evidence>
<evidence type="ECO:0000313" key="3">
    <source>
        <dbReference type="EMBL" id="PWI76618.1"/>
    </source>
</evidence>
<keyword evidence="5" id="KW-1185">Reference proteome</keyword>
<reference evidence="2 5" key="4">
    <citation type="journal article" date="2024" name="Microbiol. Resour. Announc.">
        <title>Genome annotations for the ascomycete fungi Trichoderma harzianum, Trichoderma aggressivum, and Purpureocillium lilacinum.</title>
        <authorList>
            <person name="Beijen E.P.W."/>
            <person name="Ohm R.A."/>
        </authorList>
    </citation>
    <scope>NUCLEOTIDE SEQUENCE [LARGE SCALE GENOMIC DNA]</scope>
    <source>
        <strain evidence="2 5">CBS 150709</strain>
    </source>
</reference>
<evidence type="ECO:0000313" key="5">
    <source>
        <dbReference type="Proteomes" id="UP001287286"/>
    </source>
</evidence>
<dbReference type="Proteomes" id="UP001287286">
    <property type="component" value="Unassembled WGS sequence"/>
</dbReference>